<gene>
    <name evidence="7" type="ORF">SAMN05920897_1362</name>
</gene>
<dbReference type="GO" id="GO:0000155">
    <property type="term" value="F:phosphorelay sensor kinase activity"/>
    <property type="evidence" value="ECO:0007669"/>
    <property type="project" value="TreeGrafter"/>
</dbReference>
<keyword evidence="6" id="KW-0902">Two-component regulatory system</keyword>
<name>A0A1N6Y132_9SPIO</name>
<dbReference type="AlphaFoldDB" id="A0A1N6Y132"/>
<dbReference type="EC" id="2.7.13.3" evidence="2"/>
<proteinExistence type="predicted"/>
<dbReference type="PANTHER" id="PTHR45453">
    <property type="entry name" value="PHOSPHATE REGULON SENSOR PROTEIN PHOR"/>
    <property type="match status" value="1"/>
</dbReference>
<dbReference type="OrthoDB" id="344048at2"/>
<sequence length="350" mass="40962">MICIIKDKETLKSIYEHNDLSDDELFRIRKYVTDNTFPDGVDKFGYNKIISDDQNIYYYHLKGIKTSKDGKFQLRSIHKGINKLLSFIVERKEIEDHVKEIALHNTRNIHNSVLERLKNTFAHSELVHSSNKVDFVRDIINSDSNLSNIPKDILATLKALEQVSFDYDIIDFITMGNRFDDKDYTETKVHTLLVLVFYLYEYDFNKKNIRINIEPNHDSINVNFYTFRSAMSLIFENCLKYTKSNSEIVLSHYRIDDSYIIKIKMTSIRNDDEEIEKIFLPEYRGKNAQKLLPSKGKGLGLYVAKVLLDLNGINLDFVKCNNEVIEEHGVIYCDNEYRIIIPADRINKSV</sequence>
<dbReference type="STRING" id="159291.SAMN05920897_1362"/>
<keyword evidence="3" id="KW-0597">Phosphoprotein</keyword>
<evidence type="ECO:0000256" key="1">
    <source>
        <dbReference type="ARBA" id="ARBA00000085"/>
    </source>
</evidence>
<dbReference type="GO" id="GO:0004721">
    <property type="term" value="F:phosphoprotein phosphatase activity"/>
    <property type="evidence" value="ECO:0007669"/>
    <property type="project" value="TreeGrafter"/>
</dbReference>
<dbReference type="RefSeq" id="WP_076489983.1">
    <property type="nucleotide sequence ID" value="NZ_FTMS01000036.1"/>
</dbReference>
<dbReference type="InterPro" id="IPR036890">
    <property type="entry name" value="HATPase_C_sf"/>
</dbReference>
<evidence type="ECO:0000256" key="2">
    <source>
        <dbReference type="ARBA" id="ARBA00012438"/>
    </source>
</evidence>
<keyword evidence="4" id="KW-0808">Transferase</keyword>
<evidence type="ECO:0000256" key="4">
    <source>
        <dbReference type="ARBA" id="ARBA00022679"/>
    </source>
</evidence>
<organism evidence="7 8">
    <name type="scientific">Alkalispirochaeta americana</name>
    <dbReference type="NCBI Taxonomy" id="159291"/>
    <lineage>
        <taxon>Bacteria</taxon>
        <taxon>Pseudomonadati</taxon>
        <taxon>Spirochaetota</taxon>
        <taxon>Spirochaetia</taxon>
        <taxon>Spirochaetales</taxon>
        <taxon>Spirochaetaceae</taxon>
        <taxon>Alkalispirochaeta</taxon>
    </lineage>
</organism>
<dbReference type="Proteomes" id="UP000186400">
    <property type="component" value="Unassembled WGS sequence"/>
</dbReference>
<dbReference type="SUPFAM" id="SSF55874">
    <property type="entry name" value="ATPase domain of HSP90 chaperone/DNA topoisomerase II/histidine kinase"/>
    <property type="match status" value="1"/>
</dbReference>
<reference evidence="8" key="1">
    <citation type="submission" date="2017-01" db="EMBL/GenBank/DDBJ databases">
        <authorList>
            <person name="Varghese N."/>
            <person name="Submissions S."/>
        </authorList>
    </citation>
    <scope>NUCLEOTIDE SEQUENCE [LARGE SCALE GENOMIC DNA]</scope>
    <source>
        <strain evidence="8">ASpG1</strain>
    </source>
</reference>
<dbReference type="GO" id="GO:0005886">
    <property type="term" value="C:plasma membrane"/>
    <property type="evidence" value="ECO:0007669"/>
    <property type="project" value="TreeGrafter"/>
</dbReference>
<evidence type="ECO:0000313" key="7">
    <source>
        <dbReference type="EMBL" id="SIR08223.1"/>
    </source>
</evidence>
<evidence type="ECO:0000256" key="5">
    <source>
        <dbReference type="ARBA" id="ARBA00022777"/>
    </source>
</evidence>
<dbReference type="InterPro" id="IPR050351">
    <property type="entry name" value="BphY/WalK/GraS-like"/>
</dbReference>
<comment type="catalytic activity">
    <reaction evidence="1">
        <text>ATP + protein L-histidine = ADP + protein N-phospho-L-histidine.</text>
        <dbReference type="EC" id="2.7.13.3"/>
    </reaction>
</comment>
<accession>A0A1N6Y132</accession>
<keyword evidence="5" id="KW-0418">Kinase</keyword>
<evidence type="ECO:0000313" key="8">
    <source>
        <dbReference type="Proteomes" id="UP000186400"/>
    </source>
</evidence>
<evidence type="ECO:0000256" key="3">
    <source>
        <dbReference type="ARBA" id="ARBA00022553"/>
    </source>
</evidence>
<protein>
    <recommendedName>
        <fullName evidence="2">histidine kinase</fullName>
        <ecNumber evidence="2">2.7.13.3</ecNumber>
    </recommendedName>
</protein>
<keyword evidence="8" id="KW-1185">Reference proteome</keyword>
<dbReference type="EMBL" id="FTMS01000036">
    <property type="protein sequence ID" value="SIR08223.1"/>
    <property type="molecule type" value="Genomic_DNA"/>
</dbReference>
<evidence type="ECO:0000256" key="6">
    <source>
        <dbReference type="ARBA" id="ARBA00023012"/>
    </source>
</evidence>
<dbReference type="Gene3D" id="3.30.565.10">
    <property type="entry name" value="Histidine kinase-like ATPase, C-terminal domain"/>
    <property type="match status" value="1"/>
</dbReference>
<dbReference type="GO" id="GO:0016036">
    <property type="term" value="P:cellular response to phosphate starvation"/>
    <property type="evidence" value="ECO:0007669"/>
    <property type="project" value="TreeGrafter"/>
</dbReference>
<dbReference type="PANTHER" id="PTHR45453:SF1">
    <property type="entry name" value="PHOSPHATE REGULON SENSOR PROTEIN PHOR"/>
    <property type="match status" value="1"/>
</dbReference>